<keyword evidence="3" id="KW-1185">Reference proteome</keyword>
<protein>
    <recommendedName>
        <fullName evidence="1">Agenet domain-containing protein</fullName>
    </recommendedName>
</protein>
<dbReference type="AlphaFoldDB" id="A0A835LE81"/>
<evidence type="ECO:0000313" key="3">
    <source>
        <dbReference type="Proteomes" id="UP000631114"/>
    </source>
</evidence>
<reference evidence="2 3" key="1">
    <citation type="submission" date="2020-10" db="EMBL/GenBank/DDBJ databases">
        <title>The Coptis chinensis genome and diversification of protoberbering-type alkaloids.</title>
        <authorList>
            <person name="Wang B."/>
            <person name="Shu S."/>
            <person name="Song C."/>
            <person name="Liu Y."/>
        </authorList>
    </citation>
    <scope>NUCLEOTIDE SEQUENCE [LARGE SCALE GENOMIC DNA]</scope>
    <source>
        <strain evidence="2">HL-2020</strain>
        <tissue evidence="2">Leaf</tissue>
    </source>
</reference>
<dbReference type="InterPro" id="IPR005174">
    <property type="entry name" value="KIB1-4_b-propeller"/>
</dbReference>
<dbReference type="InterPro" id="IPR008395">
    <property type="entry name" value="Agenet-like_dom"/>
</dbReference>
<dbReference type="PANTHER" id="PTHR31917:SF147">
    <property type="entry name" value="AGENET DOMAIN-CONTAINING PROTEIN"/>
    <property type="match status" value="1"/>
</dbReference>
<dbReference type="EMBL" id="JADFTS010000009">
    <property type="protein sequence ID" value="KAF9589222.1"/>
    <property type="molecule type" value="Genomic_DNA"/>
</dbReference>
<feature type="domain" description="Agenet" evidence="1">
    <location>
        <begin position="323"/>
        <end position="379"/>
    </location>
</feature>
<sequence length="396" mass="44721">MSIVEICFDPGTTPQRSSTMACSSLYRNVGEFDNYCRDGLLGFFSILDGITYKIETPELRERRILGGSFGWFTTVHGNSEMQLFQPLTKKIVCLPALSKFPFVAGTRTDDEERLIYSLLLPDETVIDVASGYMRDTLLCKAMTFFYPDRSSSHPSIVVVLPGIFSRLHFCRPGKDDCWNVIPKGDYGYHDFTFYKGNFYALRINGTLDIMNCLDGLSPPIVSLVASVASVEDYEADHYLLASSDDLWKGWVPCSYRGVRVEVVGHGHDKEYNGSVYEATILTRTSNGHYLEQHQNIPDTKTGQRMETVGVDLVRPLPPQPPSGSLQVDRLVEVWINSSYWLGKLVKIETGGKYTVKIVNSREERVFRVAEIRVHQSYVNGQWVLPYIIMLFEGLVG</sequence>
<proteinExistence type="predicted"/>
<dbReference type="Proteomes" id="UP000631114">
    <property type="component" value="Unassembled WGS sequence"/>
</dbReference>
<dbReference type="SMART" id="SM00743">
    <property type="entry name" value="Agenet"/>
    <property type="match status" value="1"/>
</dbReference>
<evidence type="ECO:0000313" key="2">
    <source>
        <dbReference type="EMBL" id="KAF9589222.1"/>
    </source>
</evidence>
<dbReference type="PANTHER" id="PTHR31917">
    <property type="entry name" value="AGENET DOMAIN-CONTAINING PROTEIN-RELATED"/>
    <property type="match status" value="1"/>
</dbReference>
<comment type="caution">
    <text evidence="2">The sequence shown here is derived from an EMBL/GenBank/DDBJ whole genome shotgun (WGS) entry which is preliminary data.</text>
</comment>
<dbReference type="Pfam" id="PF05641">
    <property type="entry name" value="Agenet"/>
    <property type="match status" value="1"/>
</dbReference>
<name>A0A835LE81_9MAGN</name>
<accession>A0A835LE81</accession>
<dbReference type="InterPro" id="IPR014002">
    <property type="entry name" value="Agenet_dom_plant"/>
</dbReference>
<dbReference type="OrthoDB" id="1023001at2759"/>
<gene>
    <name evidence="2" type="ORF">IFM89_020660</name>
</gene>
<dbReference type="Pfam" id="PF03478">
    <property type="entry name" value="Beta-prop_KIB1-4"/>
    <property type="match status" value="1"/>
</dbReference>
<evidence type="ECO:0000259" key="1">
    <source>
        <dbReference type="SMART" id="SM00743"/>
    </source>
</evidence>
<organism evidence="2 3">
    <name type="scientific">Coptis chinensis</name>
    <dbReference type="NCBI Taxonomy" id="261450"/>
    <lineage>
        <taxon>Eukaryota</taxon>
        <taxon>Viridiplantae</taxon>
        <taxon>Streptophyta</taxon>
        <taxon>Embryophyta</taxon>
        <taxon>Tracheophyta</taxon>
        <taxon>Spermatophyta</taxon>
        <taxon>Magnoliopsida</taxon>
        <taxon>Ranunculales</taxon>
        <taxon>Ranunculaceae</taxon>
        <taxon>Coptidoideae</taxon>
        <taxon>Coptis</taxon>
    </lineage>
</organism>